<organism evidence="2 3">
    <name type="scientific">Shimia sagamensis</name>
    <dbReference type="NCBI Taxonomy" id="1566352"/>
    <lineage>
        <taxon>Bacteria</taxon>
        <taxon>Pseudomonadati</taxon>
        <taxon>Pseudomonadota</taxon>
        <taxon>Alphaproteobacteria</taxon>
        <taxon>Rhodobacterales</taxon>
        <taxon>Roseobacteraceae</taxon>
    </lineage>
</organism>
<dbReference type="Proteomes" id="UP001157961">
    <property type="component" value="Unassembled WGS sequence"/>
</dbReference>
<name>A0ABY1PIE5_9RHOB</name>
<feature type="chain" id="PRO_5045777963" description="DUF1795 domain-containing protein" evidence="1">
    <location>
        <begin position="26"/>
        <end position="185"/>
    </location>
</feature>
<proteinExistence type="predicted"/>
<evidence type="ECO:0008006" key="4">
    <source>
        <dbReference type="Google" id="ProtNLM"/>
    </source>
</evidence>
<gene>
    <name evidence="2" type="ORF">SAMN06265373_11120</name>
</gene>
<sequence length="185" mass="20085">MQKTLRLVGLLLSAVLCAASSLALAGTQVAYSDQTRNVFQVDVPDFWNLRVGGPRDLAPSNDDDIRAVERVFGLEPESDHGVWVGLISPQKFRTLEDAKEYARGLSGQLAKTTEILTAEDRRVGNYPATVITGTGRRDGKPVSFNVTLLDIQNGRVVVALTIMSQGFDQSALTDVNAILQSIKAR</sequence>
<keyword evidence="3" id="KW-1185">Reference proteome</keyword>
<dbReference type="Gene3D" id="3.40.1000.10">
    <property type="entry name" value="Mog1/PsbP, alpha/beta/alpha sandwich"/>
    <property type="match status" value="1"/>
</dbReference>
<feature type="signal peptide" evidence="1">
    <location>
        <begin position="1"/>
        <end position="25"/>
    </location>
</feature>
<evidence type="ECO:0000313" key="2">
    <source>
        <dbReference type="EMBL" id="SMP35107.1"/>
    </source>
</evidence>
<protein>
    <recommendedName>
        <fullName evidence="4">DUF1795 domain-containing protein</fullName>
    </recommendedName>
</protein>
<evidence type="ECO:0000313" key="3">
    <source>
        <dbReference type="Proteomes" id="UP001157961"/>
    </source>
</evidence>
<reference evidence="2 3" key="1">
    <citation type="submission" date="2017-05" db="EMBL/GenBank/DDBJ databases">
        <authorList>
            <person name="Varghese N."/>
            <person name="Submissions S."/>
        </authorList>
    </citation>
    <scope>NUCLEOTIDE SEQUENCE [LARGE SCALE GENOMIC DNA]</scope>
    <source>
        <strain evidence="2 3">DSM 29734</strain>
    </source>
</reference>
<comment type="caution">
    <text evidence="2">The sequence shown here is derived from an EMBL/GenBank/DDBJ whole genome shotgun (WGS) entry which is preliminary data.</text>
</comment>
<keyword evidence="1" id="KW-0732">Signal</keyword>
<accession>A0ABY1PIE5</accession>
<dbReference type="EMBL" id="FXTY01000011">
    <property type="protein sequence ID" value="SMP35107.1"/>
    <property type="molecule type" value="Genomic_DNA"/>
</dbReference>
<evidence type="ECO:0000256" key="1">
    <source>
        <dbReference type="SAM" id="SignalP"/>
    </source>
</evidence>
<dbReference type="RefSeq" id="WP_283427810.1">
    <property type="nucleotide sequence ID" value="NZ_FXTY01000011.1"/>
</dbReference>